<dbReference type="InterPro" id="IPR038565">
    <property type="entry name" value="CLIP_sf"/>
</dbReference>
<dbReference type="InterPro" id="IPR022700">
    <property type="entry name" value="CLIP"/>
</dbReference>
<dbReference type="PROSITE" id="PS51888">
    <property type="entry name" value="CLIP"/>
    <property type="match status" value="1"/>
</dbReference>
<gene>
    <name evidence="14" type="ORF">MELIAE_LOCUS9027</name>
</gene>
<evidence type="ECO:0000259" key="12">
    <source>
        <dbReference type="PROSITE" id="PS50240"/>
    </source>
</evidence>
<dbReference type="SMART" id="SM00680">
    <property type="entry name" value="CLIP"/>
    <property type="match status" value="1"/>
</dbReference>
<dbReference type="AlphaFoldDB" id="A0A9P0BAC9"/>
<evidence type="ECO:0000256" key="9">
    <source>
        <dbReference type="ARBA" id="ARBA00024195"/>
    </source>
</evidence>
<dbReference type="EC" id="3.4.21.-" evidence="10"/>
<dbReference type="PRINTS" id="PR00722">
    <property type="entry name" value="CHYMOTRYPSIN"/>
</dbReference>
<dbReference type="PROSITE" id="PS00134">
    <property type="entry name" value="TRYPSIN_HIS"/>
    <property type="match status" value="1"/>
</dbReference>
<keyword evidence="15" id="KW-1185">Reference proteome</keyword>
<evidence type="ECO:0000256" key="4">
    <source>
        <dbReference type="ARBA" id="ARBA00022729"/>
    </source>
</evidence>
<keyword evidence="8" id="KW-1015">Disulfide bond</keyword>
<accession>A0A9P0BAC9</accession>
<keyword evidence="3 10" id="KW-0645">Protease</keyword>
<dbReference type="GO" id="GO:0006508">
    <property type="term" value="P:proteolysis"/>
    <property type="evidence" value="ECO:0007669"/>
    <property type="project" value="UniProtKB-KW"/>
</dbReference>
<evidence type="ECO:0000256" key="11">
    <source>
        <dbReference type="RuleBase" id="RU366078"/>
    </source>
</evidence>
<dbReference type="InterPro" id="IPR001314">
    <property type="entry name" value="Peptidase_S1A"/>
</dbReference>
<dbReference type="InterPro" id="IPR009003">
    <property type="entry name" value="Peptidase_S1_PA"/>
</dbReference>
<dbReference type="Pfam" id="PF00089">
    <property type="entry name" value="Trypsin"/>
    <property type="match status" value="1"/>
</dbReference>
<dbReference type="GO" id="GO:0005576">
    <property type="term" value="C:extracellular region"/>
    <property type="evidence" value="ECO:0007669"/>
    <property type="project" value="UniProtKB-SubCell"/>
</dbReference>
<keyword evidence="5 10" id="KW-0378">Hydrolase</keyword>
<dbReference type="Gene3D" id="3.30.1640.30">
    <property type="match status" value="1"/>
</dbReference>
<dbReference type="InterPro" id="IPR018114">
    <property type="entry name" value="TRYPSIN_HIS"/>
</dbReference>
<dbReference type="InterPro" id="IPR033116">
    <property type="entry name" value="TRYPSIN_SER"/>
</dbReference>
<comment type="domain">
    <text evidence="11">The clip domain consists of 35-55 residues which are 'knitted' together usually by 3 conserved disulfide bonds forming a clip-like compact structure.</text>
</comment>
<keyword evidence="2 11" id="KW-0964">Secreted</keyword>
<feature type="chain" id="PRO_5040534512" description="CLIP domain-containing serine protease" evidence="11">
    <location>
        <begin position="22"/>
        <end position="405"/>
    </location>
</feature>
<evidence type="ECO:0000256" key="8">
    <source>
        <dbReference type="ARBA" id="ARBA00023157"/>
    </source>
</evidence>
<evidence type="ECO:0000313" key="14">
    <source>
        <dbReference type="EMBL" id="CAH0558768.1"/>
    </source>
</evidence>
<evidence type="ECO:0000256" key="1">
    <source>
        <dbReference type="ARBA" id="ARBA00004613"/>
    </source>
</evidence>
<evidence type="ECO:0000256" key="5">
    <source>
        <dbReference type="ARBA" id="ARBA00022801"/>
    </source>
</evidence>
<dbReference type="FunFam" id="2.40.10.10:FF:000146">
    <property type="entry name" value="Serine protease 53"/>
    <property type="match status" value="1"/>
</dbReference>
<dbReference type="SMART" id="SM00020">
    <property type="entry name" value="Tryp_SPc"/>
    <property type="match status" value="1"/>
</dbReference>
<dbReference type="OrthoDB" id="9028152at2759"/>
<organism evidence="14 15">
    <name type="scientific">Brassicogethes aeneus</name>
    <name type="common">Rape pollen beetle</name>
    <name type="synonym">Meligethes aeneus</name>
    <dbReference type="NCBI Taxonomy" id="1431903"/>
    <lineage>
        <taxon>Eukaryota</taxon>
        <taxon>Metazoa</taxon>
        <taxon>Ecdysozoa</taxon>
        <taxon>Arthropoda</taxon>
        <taxon>Hexapoda</taxon>
        <taxon>Insecta</taxon>
        <taxon>Pterygota</taxon>
        <taxon>Neoptera</taxon>
        <taxon>Endopterygota</taxon>
        <taxon>Coleoptera</taxon>
        <taxon>Polyphaga</taxon>
        <taxon>Cucujiformia</taxon>
        <taxon>Nitidulidae</taxon>
        <taxon>Meligethinae</taxon>
        <taxon>Brassicogethes</taxon>
    </lineage>
</organism>
<name>A0A9P0BAC9_BRAAE</name>
<dbReference type="GO" id="GO:0004252">
    <property type="term" value="F:serine-type endopeptidase activity"/>
    <property type="evidence" value="ECO:0007669"/>
    <property type="project" value="UniProtKB-UniRule"/>
</dbReference>
<dbReference type="SUPFAM" id="SSF50494">
    <property type="entry name" value="Trypsin-like serine proteases"/>
    <property type="match status" value="1"/>
</dbReference>
<sequence length="405" mass="45206">MCSCYLKIVLALLVLVGYCSCEVSTNNNSNFVDILLNFVEKNVTESFDSENFTLRFELPCDTPNNEVGICVGIKSCKVLMKALYKPNAKKFLIASKCGDPRYDQTNPKVCCGKWGHFVRNPVNPLPKKCGVQKHIMGGRIFGGEEAELGEFPWMARIIHENDFGYKNFGCAGFLITSRFVMTAAHCLLSDKIAIRGNISSVLLGEHNVKHEIDCTRLNTTCAPPTVEIRVLQQIANPLYEMRSKSHPHDIALLHLAKPITFSEYIQPICLHTKQNYVVYNYYVSGWGKTEAREVSNVKMKLELPRYDHKPCIAKYNQIGLEITDNQICAGGLKGKDSCTGDSGGPLMMSPNGTVWFAAGLVSYGVGCGKEGWPGVYTNIPMYLSWIKSTIREYASVRSDIRIKKL</sequence>
<comment type="similarity">
    <text evidence="9 11">Belongs to the peptidase S1 family. CLIP subfamily.</text>
</comment>
<dbReference type="PROSITE" id="PS50240">
    <property type="entry name" value="TRYPSIN_DOM"/>
    <property type="match status" value="1"/>
</dbReference>
<dbReference type="Gene3D" id="2.40.10.10">
    <property type="entry name" value="Trypsin-like serine proteases"/>
    <property type="match status" value="2"/>
</dbReference>
<comment type="subcellular location">
    <subcellularLocation>
        <location evidence="1 11">Secreted</location>
    </subcellularLocation>
</comment>
<dbReference type="EMBL" id="OV121137">
    <property type="protein sequence ID" value="CAH0558768.1"/>
    <property type="molecule type" value="Genomic_DNA"/>
</dbReference>
<keyword evidence="4 11" id="KW-0732">Signal</keyword>
<dbReference type="Proteomes" id="UP001154078">
    <property type="component" value="Chromosome 6"/>
</dbReference>
<feature type="domain" description="Peptidase S1" evidence="12">
    <location>
        <begin position="140"/>
        <end position="391"/>
    </location>
</feature>
<evidence type="ECO:0000256" key="7">
    <source>
        <dbReference type="ARBA" id="ARBA00023145"/>
    </source>
</evidence>
<protein>
    <recommendedName>
        <fullName evidence="11">CLIP domain-containing serine protease</fullName>
        <ecNumber evidence="10">3.4.21.-</ecNumber>
    </recommendedName>
</protein>
<feature type="domain" description="Clip" evidence="13">
    <location>
        <begin position="59"/>
        <end position="111"/>
    </location>
</feature>
<keyword evidence="7" id="KW-0865">Zymogen</keyword>
<evidence type="ECO:0000313" key="15">
    <source>
        <dbReference type="Proteomes" id="UP001154078"/>
    </source>
</evidence>
<feature type="signal peptide" evidence="11">
    <location>
        <begin position="1"/>
        <end position="21"/>
    </location>
</feature>
<keyword evidence="6 10" id="KW-0720">Serine protease</keyword>
<proteinExistence type="inferred from homology"/>
<dbReference type="InterPro" id="IPR001254">
    <property type="entry name" value="Trypsin_dom"/>
</dbReference>
<dbReference type="PANTHER" id="PTHR24256">
    <property type="entry name" value="TRYPTASE-RELATED"/>
    <property type="match status" value="1"/>
</dbReference>
<dbReference type="CDD" id="cd00190">
    <property type="entry name" value="Tryp_SPc"/>
    <property type="match status" value="1"/>
</dbReference>
<dbReference type="PROSITE" id="PS00135">
    <property type="entry name" value="TRYPSIN_SER"/>
    <property type="match status" value="1"/>
</dbReference>
<dbReference type="InterPro" id="IPR051487">
    <property type="entry name" value="Ser/Thr_Proteases_Immune/Dev"/>
</dbReference>
<evidence type="ECO:0000256" key="6">
    <source>
        <dbReference type="ARBA" id="ARBA00022825"/>
    </source>
</evidence>
<evidence type="ECO:0000256" key="10">
    <source>
        <dbReference type="RuleBase" id="RU363034"/>
    </source>
</evidence>
<evidence type="ECO:0000256" key="2">
    <source>
        <dbReference type="ARBA" id="ARBA00022525"/>
    </source>
</evidence>
<dbReference type="InterPro" id="IPR043504">
    <property type="entry name" value="Peptidase_S1_PA_chymotrypsin"/>
</dbReference>
<dbReference type="Pfam" id="PF12032">
    <property type="entry name" value="CLIP"/>
    <property type="match status" value="1"/>
</dbReference>
<reference evidence="14" key="1">
    <citation type="submission" date="2021-12" db="EMBL/GenBank/DDBJ databases">
        <authorList>
            <person name="King R."/>
        </authorList>
    </citation>
    <scope>NUCLEOTIDE SEQUENCE</scope>
</reference>
<evidence type="ECO:0000259" key="13">
    <source>
        <dbReference type="PROSITE" id="PS51888"/>
    </source>
</evidence>
<evidence type="ECO:0000256" key="3">
    <source>
        <dbReference type="ARBA" id="ARBA00022670"/>
    </source>
</evidence>